<protein>
    <submittedName>
        <fullName evidence="1">Uncharacterized protein</fullName>
    </submittedName>
</protein>
<organism evidence="1 2">
    <name type="scientific">Babesia bigemina</name>
    <dbReference type="NCBI Taxonomy" id="5866"/>
    <lineage>
        <taxon>Eukaryota</taxon>
        <taxon>Sar</taxon>
        <taxon>Alveolata</taxon>
        <taxon>Apicomplexa</taxon>
        <taxon>Aconoidasida</taxon>
        <taxon>Piroplasmida</taxon>
        <taxon>Babesiidae</taxon>
        <taxon>Babesia</taxon>
    </lineage>
</organism>
<dbReference type="Proteomes" id="UP000033188">
    <property type="component" value="Chromosome 3"/>
</dbReference>
<evidence type="ECO:0000313" key="2">
    <source>
        <dbReference type="Proteomes" id="UP000033188"/>
    </source>
</evidence>
<evidence type="ECO:0000313" key="1">
    <source>
        <dbReference type="EMBL" id="CDR97419.1"/>
    </source>
</evidence>
<dbReference type="AlphaFoldDB" id="A0A061DDH8"/>
<dbReference type="EMBL" id="LK391709">
    <property type="protein sequence ID" value="CDR97419.1"/>
    <property type="molecule type" value="Genomic_DNA"/>
</dbReference>
<dbReference type="OrthoDB" id="360787at2759"/>
<dbReference type="KEGG" id="bbig:BBBOND_0313215"/>
<sequence>MNPDLQGAPRKRGGRRYQFDPVSVSASYPLVAEHVRKRVFVDRTALKRQHAESVKARRALFERLSQLEREFVRPQSLDEIALRATSLNEQLAIQRETECALRSLLCVVQKARRAAASEESGLFSAKPSTTWEEQRSERAALEALREKRATKFLSQLMVRSRAEMERRRLVMEDAVRRKQLRDMEEHAEEQETLLGSDRKLLASGVYRGQMKPQTT</sequence>
<gene>
    <name evidence="1" type="ORF">BBBOND_0313215</name>
</gene>
<dbReference type="RefSeq" id="XP_012769605.1">
    <property type="nucleotide sequence ID" value="XM_012914151.1"/>
</dbReference>
<keyword evidence="2" id="KW-1185">Reference proteome</keyword>
<dbReference type="VEuPathDB" id="PiroplasmaDB:BBBOND_0313215"/>
<accession>A0A061DDH8</accession>
<dbReference type="OMA" id="NRKYQFD"/>
<proteinExistence type="predicted"/>
<name>A0A061DDH8_BABBI</name>
<dbReference type="GeneID" id="24565960"/>
<reference evidence="2" key="1">
    <citation type="journal article" date="2014" name="Nucleic Acids Res.">
        <title>The evolutionary dynamics of variant antigen genes in Babesia reveal a history of genomic innovation underlying host-parasite interaction.</title>
        <authorList>
            <person name="Jackson A.P."/>
            <person name="Otto T.D."/>
            <person name="Darby A."/>
            <person name="Ramaprasad A."/>
            <person name="Xia D."/>
            <person name="Echaide I.E."/>
            <person name="Farber M."/>
            <person name="Gahlot S."/>
            <person name="Gamble J."/>
            <person name="Gupta D."/>
            <person name="Gupta Y."/>
            <person name="Jackson L."/>
            <person name="Malandrin L."/>
            <person name="Malas T.B."/>
            <person name="Moussa E."/>
            <person name="Nair M."/>
            <person name="Reid A.J."/>
            <person name="Sanders M."/>
            <person name="Sharma J."/>
            <person name="Tracey A."/>
            <person name="Quail M.A."/>
            <person name="Weir W."/>
            <person name="Wastling J.M."/>
            <person name="Hall N."/>
            <person name="Willadsen P."/>
            <person name="Lingelbach K."/>
            <person name="Shiels B."/>
            <person name="Tait A."/>
            <person name="Berriman M."/>
            <person name="Allred D.R."/>
            <person name="Pain A."/>
        </authorList>
    </citation>
    <scope>NUCLEOTIDE SEQUENCE [LARGE SCALE GENOMIC DNA]</scope>
    <source>
        <strain evidence="2">Bond</strain>
    </source>
</reference>